<dbReference type="KEGG" id="ahat:ADCFC_07070"/>
<dbReference type="Pfam" id="PF00440">
    <property type="entry name" value="TetR_N"/>
    <property type="match status" value="1"/>
</dbReference>
<keyword evidence="5" id="KW-1185">Reference proteome</keyword>
<reference evidence="5" key="2">
    <citation type="submission" date="2020-03" db="EMBL/GenBank/DDBJ databases">
        <title>Complete Genome Sequence of Adlercreutzia sp. strain 8CFCBH1 Producing Equol, Isolated from Healthy Japanese Feces.</title>
        <authorList>
            <person name="Ogata Y."/>
            <person name="Sakamoto M."/>
            <person name="Ohkuma M."/>
            <person name="Hattori M."/>
            <person name="Suda W."/>
        </authorList>
    </citation>
    <scope>NUCLEOTIDE SEQUENCE [LARGE SCALE GENOMIC DNA]</scope>
    <source>
        <strain evidence="5">8CFCBH1</strain>
    </source>
</reference>
<dbReference type="InterPro" id="IPR050624">
    <property type="entry name" value="HTH-type_Tx_Regulator"/>
</dbReference>
<dbReference type="SUPFAM" id="SSF46689">
    <property type="entry name" value="Homeodomain-like"/>
    <property type="match status" value="1"/>
</dbReference>
<accession>A0A6F8SIJ2</accession>
<name>A0A6F8SIJ2_9ACTN</name>
<dbReference type="InterPro" id="IPR009057">
    <property type="entry name" value="Homeodomain-like_sf"/>
</dbReference>
<dbReference type="EMBL" id="AP022829">
    <property type="protein sequence ID" value="BCA88088.1"/>
    <property type="molecule type" value="Genomic_DNA"/>
</dbReference>
<evidence type="ECO:0000313" key="5">
    <source>
        <dbReference type="Proteomes" id="UP000501727"/>
    </source>
</evidence>
<dbReference type="PRINTS" id="PR00455">
    <property type="entry name" value="HTHTETR"/>
</dbReference>
<dbReference type="PANTHER" id="PTHR43479:SF11">
    <property type="entry name" value="ACREF_ENVCD OPERON REPRESSOR-RELATED"/>
    <property type="match status" value="1"/>
</dbReference>
<dbReference type="RefSeq" id="WP_114539581.1">
    <property type="nucleotide sequence ID" value="NZ_AP022829.1"/>
</dbReference>
<dbReference type="Gene3D" id="1.10.357.10">
    <property type="entry name" value="Tetracycline Repressor, domain 2"/>
    <property type="match status" value="1"/>
</dbReference>
<dbReference type="PROSITE" id="PS50977">
    <property type="entry name" value="HTH_TETR_2"/>
    <property type="match status" value="1"/>
</dbReference>
<organism evidence="4 5">
    <name type="scientific">Adlercreutzia hattorii</name>
    <dbReference type="NCBI Taxonomy" id="2707299"/>
    <lineage>
        <taxon>Bacteria</taxon>
        <taxon>Bacillati</taxon>
        <taxon>Actinomycetota</taxon>
        <taxon>Coriobacteriia</taxon>
        <taxon>Eggerthellales</taxon>
        <taxon>Eggerthellaceae</taxon>
        <taxon>Adlercreutzia</taxon>
    </lineage>
</organism>
<feature type="domain" description="HTH tetR-type" evidence="3">
    <location>
        <begin position="23"/>
        <end position="83"/>
    </location>
</feature>
<dbReference type="GO" id="GO:0003677">
    <property type="term" value="F:DNA binding"/>
    <property type="evidence" value="ECO:0007669"/>
    <property type="project" value="UniProtKB-UniRule"/>
</dbReference>
<proteinExistence type="predicted"/>
<evidence type="ECO:0000313" key="4">
    <source>
        <dbReference type="EMBL" id="BCA88088.1"/>
    </source>
</evidence>
<protein>
    <submittedName>
        <fullName evidence="4">AcrR family transcriptional regulator</fullName>
    </submittedName>
</protein>
<evidence type="ECO:0000256" key="2">
    <source>
        <dbReference type="PROSITE-ProRule" id="PRU00335"/>
    </source>
</evidence>
<sequence length="212" mass="24420">MQSNKKSTRGVATREVLRSNDTAKRSAEIVVAARELYEEKGLARTSIQDITNHVGVTRSLFYHYFQNKEEVTSAVLDQYITDFLEAMQHWHESQTALATDESLHSMVKIMRMVLFEKNTFRMALSTQENAALYLDFLNRFAAQGAEFMVTHPMVEQTKYGEQSDHLYETFYVLIVGLVSYLRSHPDVEDEVLIDVVTRMLNIQQAEEARELA</sequence>
<dbReference type="InterPro" id="IPR001647">
    <property type="entry name" value="HTH_TetR"/>
</dbReference>
<feature type="DNA-binding region" description="H-T-H motif" evidence="2">
    <location>
        <begin position="46"/>
        <end position="65"/>
    </location>
</feature>
<dbReference type="PANTHER" id="PTHR43479">
    <property type="entry name" value="ACREF/ENVCD OPERON REPRESSOR-RELATED"/>
    <property type="match status" value="1"/>
</dbReference>
<reference evidence="5" key="1">
    <citation type="journal article" date="2020" name="Microbiol. Resour. Announc.">
        <title>Complete Genome Sequence of Adlercreutzia sp. Strain 8CFCBH1, a Potent Producer of Equol, Isolated from Healthy Japanese Feces.</title>
        <authorList>
            <person name="Ogata Y."/>
            <person name="Sakamoto M."/>
            <person name="Ohkuma M."/>
            <person name="Hattori M."/>
            <person name="Suda W."/>
        </authorList>
    </citation>
    <scope>NUCLEOTIDE SEQUENCE [LARGE SCALE GENOMIC DNA]</scope>
    <source>
        <strain evidence="5">8CFCBH1</strain>
    </source>
</reference>
<evidence type="ECO:0000256" key="1">
    <source>
        <dbReference type="ARBA" id="ARBA00023125"/>
    </source>
</evidence>
<dbReference type="Proteomes" id="UP000501727">
    <property type="component" value="Chromosome"/>
</dbReference>
<dbReference type="AlphaFoldDB" id="A0A6F8SIJ2"/>
<evidence type="ECO:0000259" key="3">
    <source>
        <dbReference type="PROSITE" id="PS50977"/>
    </source>
</evidence>
<keyword evidence="1 2" id="KW-0238">DNA-binding</keyword>
<gene>
    <name evidence="4" type="ORF">ADCFC_05860</name>
</gene>